<feature type="domain" description="Protein kinase" evidence="1">
    <location>
        <begin position="94"/>
        <end position="387"/>
    </location>
</feature>
<accession>A0A6C0AFE9</accession>
<dbReference type="AlphaFoldDB" id="A0A6C0AFE9"/>
<dbReference type="GO" id="GO:0005524">
    <property type="term" value="F:ATP binding"/>
    <property type="evidence" value="ECO:0007669"/>
    <property type="project" value="InterPro"/>
</dbReference>
<evidence type="ECO:0000313" key="2">
    <source>
        <dbReference type="EMBL" id="QHS78183.1"/>
    </source>
</evidence>
<dbReference type="SUPFAM" id="SSF56112">
    <property type="entry name" value="Protein kinase-like (PK-like)"/>
    <property type="match status" value="1"/>
</dbReference>
<organism evidence="2">
    <name type="scientific">viral metagenome</name>
    <dbReference type="NCBI Taxonomy" id="1070528"/>
    <lineage>
        <taxon>unclassified sequences</taxon>
        <taxon>metagenomes</taxon>
        <taxon>organismal metagenomes</taxon>
    </lineage>
</organism>
<protein>
    <recommendedName>
        <fullName evidence="1">Protein kinase domain-containing protein</fullName>
    </recommendedName>
</protein>
<dbReference type="EMBL" id="MN740595">
    <property type="protein sequence ID" value="QHS78183.1"/>
    <property type="molecule type" value="Genomic_DNA"/>
</dbReference>
<proteinExistence type="predicted"/>
<dbReference type="InterPro" id="IPR011009">
    <property type="entry name" value="Kinase-like_dom_sf"/>
</dbReference>
<name>A0A6C0AFE9_9ZZZZ</name>
<reference evidence="2" key="1">
    <citation type="journal article" date="2020" name="Nature">
        <title>Giant virus diversity and host interactions through global metagenomics.</title>
        <authorList>
            <person name="Schulz F."/>
            <person name="Roux S."/>
            <person name="Paez-Espino D."/>
            <person name="Jungbluth S."/>
            <person name="Walsh D.A."/>
            <person name="Denef V.J."/>
            <person name="McMahon K.D."/>
            <person name="Konstantinidis K.T."/>
            <person name="Eloe-Fadrosh E.A."/>
            <person name="Kyrpides N.C."/>
            <person name="Woyke T."/>
        </authorList>
    </citation>
    <scope>NUCLEOTIDE SEQUENCE</scope>
    <source>
        <strain evidence="2">GVMAG-S-1021933-23</strain>
    </source>
</reference>
<dbReference type="Gene3D" id="1.10.510.10">
    <property type="entry name" value="Transferase(Phosphotransferase) domain 1"/>
    <property type="match status" value="1"/>
</dbReference>
<evidence type="ECO:0000259" key="1">
    <source>
        <dbReference type="PROSITE" id="PS50011"/>
    </source>
</evidence>
<sequence length="387" mass="45936">MYSLEDIFQFSKKDIKEILNKPFTNINQGRYFVAKKFYSENKLEYSDKICIYYLEISNENKFDNFVPEELYENTLNEISLIKKNLNKTEKFCLKWIPPLIGKGSTGIVFYPALETLDYNFVSKVGFINDLTGELKNIKILPEYINSYEITLLKVPAVYKEQIIIASINIFKRLKVFRNFEKNQYYEEDKKYLNEQFGNFTSKELKDINHEEFVKSLDTDLYQLKMNYISGITIHNFIEDNLHHEDNYPSLIYFNNFIKYKIQKISSKKLYPLIRALCHLFFLVKKMNEELIFHNDLHPNNLMYDGNEVILIDFEKLTTGKEKLHPGTKNDQDSLMILVKILLLCGGMGSKFERFLKEYGIIKEFKTSINIFLFDREELINKLLECLE</sequence>
<dbReference type="PROSITE" id="PS50011">
    <property type="entry name" value="PROTEIN_KINASE_DOM"/>
    <property type="match status" value="1"/>
</dbReference>
<dbReference type="InterPro" id="IPR000719">
    <property type="entry name" value="Prot_kinase_dom"/>
</dbReference>
<dbReference type="GO" id="GO:0004672">
    <property type="term" value="F:protein kinase activity"/>
    <property type="evidence" value="ECO:0007669"/>
    <property type="project" value="InterPro"/>
</dbReference>